<reference evidence="1" key="2">
    <citation type="submission" date="2021-02" db="EMBL/GenBank/DDBJ databases">
        <authorList>
            <person name="Kimball J.A."/>
            <person name="Haas M.W."/>
            <person name="Macchietto M."/>
            <person name="Kono T."/>
            <person name="Duquette J."/>
            <person name="Shao M."/>
        </authorList>
    </citation>
    <scope>NUCLEOTIDE SEQUENCE</scope>
    <source>
        <tissue evidence="1">Fresh leaf tissue</tissue>
    </source>
</reference>
<reference evidence="1" key="1">
    <citation type="journal article" date="2021" name="bioRxiv">
        <title>Whole Genome Assembly and Annotation of Northern Wild Rice, Zizania palustris L., Supports a Whole Genome Duplication in the Zizania Genus.</title>
        <authorList>
            <person name="Haas M."/>
            <person name="Kono T."/>
            <person name="Macchietto M."/>
            <person name="Millas R."/>
            <person name="McGilp L."/>
            <person name="Shao M."/>
            <person name="Duquette J."/>
            <person name="Hirsch C.N."/>
            <person name="Kimball J."/>
        </authorList>
    </citation>
    <scope>NUCLEOTIDE SEQUENCE</scope>
    <source>
        <tissue evidence="1">Fresh leaf tissue</tissue>
    </source>
</reference>
<gene>
    <name evidence="1" type="ORF">GUJ93_ZPchr0012g20255</name>
</gene>
<accession>A0A8J5WM89</accession>
<evidence type="ECO:0000313" key="2">
    <source>
        <dbReference type="Proteomes" id="UP000729402"/>
    </source>
</evidence>
<comment type="caution">
    <text evidence="1">The sequence shown here is derived from an EMBL/GenBank/DDBJ whole genome shotgun (WGS) entry which is preliminary data.</text>
</comment>
<dbReference type="Proteomes" id="UP000729402">
    <property type="component" value="Unassembled WGS sequence"/>
</dbReference>
<dbReference type="AlphaFoldDB" id="A0A8J5WM89"/>
<sequence>MLKSRLDQSQPGHAIVFFEWLPAATHLHMLAVHSLKNQLELEGKPYVEDRLVEKDMILMRYVQRGQLVQFSDHELLPASATA</sequence>
<organism evidence="1 2">
    <name type="scientific">Zizania palustris</name>
    <name type="common">Northern wild rice</name>
    <dbReference type="NCBI Taxonomy" id="103762"/>
    <lineage>
        <taxon>Eukaryota</taxon>
        <taxon>Viridiplantae</taxon>
        <taxon>Streptophyta</taxon>
        <taxon>Embryophyta</taxon>
        <taxon>Tracheophyta</taxon>
        <taxon>Spermatophyta</taxon>
        <taxon>Magnoliopsida</taxon>
        <taxon>Liliopsida</taxon>
        <taxon>Poales</taxon>
        <taxon>Poaceae</taxon>
        <taxon>BOP clade</taxon>
        <taxon>Oryzoideae</taxon>
        <taxon>Oryzeae</taxon>
        <taxon>Zizaniinae</taxon>
        <taxon>Zizania</taxon>
    </lineage>
</organism>
<keyword evidence="2" id="KW-1185">Reference proteome</keyword>
<evidence type="ECO:0000313" key="1">
    <source>
        <dbReference type="EMBL" id="KAG8093870.1"/>
    </source>
</evidence>
<name>A0A8J5WM89_ZIZPA</name>
<protein>
    <submittedName>
        <fullName evidence="1">Uncharacterized protein</fullName>
    </submittedName>
</protein>
<dbReference type="EMBL" id="JAAALK010000080">
    <property type="protein sequence ID" value="KAG8093870.1"/>
    <property type="molecule type" value="Genomic_DNA"/>
</dbReference>
<proteinExistence type="predicted"/>